<evidence type="ECO:0008006" key="7">
    <source>
        <dbReference type="Google" id="ProtNLM"/>
    </source>
</evidence>
<feature type="compositionally biased region" description="Polar residues" evidence="4">
    <location>
        <begin position="1247"/>
        <end position="1256"/>
    </location>
</feature>
<proteinExistence type="predicted"/>
<dbReference type="Pfam" id="PF12796">
    <property type="entry name" value="Ank_2"/>
    <property type="match status" value="2"/>
</dbReference>
<comment type="caution">
    <text evidence="5">The sequence shown here is derived from an EMBL/GenBank/DDBJ whole genome shotgun (WGS) entry which is preliminary data.</text>
</comment>
<feature type="repeat" description="ANK" evidence="3">
    <location>
        <begin position="569"/>
        <end position="601"/>
    </location>
</feature>
<evidence type="ECO:0000313" key="5">
    <source>
        <dbReference type="EMBL" id="KAJ4011984.1"/>
    </source>
</evidence>
<protein>
    <recommendedName>
        <fullName evidence="7">Ankyrin</fullName>
    </recommendedName>
</protein>
<feature type="repeat" description="ANK" evidence="3">
    <location>
        <begin position="1533"/>
        <end position="1565"/>
    </location>
</feature>
<dbReference type="OrthoDB" id="194358at2759"/>
<feature type="repeat" description="ANK" evidence="3">
    <location>
        <begin position="322"/>
        <end position="354"/>
    </location>
</feature>
<dbReference type="Pfam" id="PF00023">
    <property type="entry name" value="Ank"/>
    <property type="match status" value="1"/>
</dbReference>
<dbReference type="InterPro" id="IPR036770">
    <property type="entry name" value="Ankyrin_rpt-contain_sf"/>
</dbReference>
<dbReference type="Proteomes" id="UP001152130">
    <property type="component" value="Unassembled WGS sequence"/>
</dbReference>
<feature type="region of interest" description="Disordered" evidence="4">
    <location>
        <begin position="1235"/>
        <end position="1279"/>
    </location>
</feature>
<dbReference type="PANTHER" id="PTHR24198">
    <property type="entry name" value="ANKYRIN REPEAT AND PROTEIN KINASE DOMAIN-CONTAINING PROTEIN"/>
    <property type="match status" value="1"/>
</dbReference>
<keyword evidence="2 3" id="KW-0040">ANK repeat</keyword>
<dbReference type="PROSITE" id="PS50088">
    <property type="entry name" value="ANK_REPEAT"/>
    <property type="match status" value="4"/>
</dbReference>
<name>A0A9W8PMI1_9HYPO</name>
<keyword evidence="6" id="KW-1185">Reference proteome</keyword>
<evidence type="ECO:0000256" key="4">
    <source>
        <dbReference type="SAM" id="MobiDB-lite"/>
    </source>
</evidence>
<reference evidence="5" key="1">
    <citation type="submission" date="2022-10" db="EMBL/GenBank/DDBJ databases">
        <title>Fusarium specimens isolated from Avocado Roots.</title>
        <authorList>
            <person name="Stajich J."/>
            <person name="Roper C."/>
            <person name="Heimlech-Rivalta G."/>
        </authorList>
    </citation>
    <scope>NUCLEOTIDE SEQUENCE</scope>
    <source>
        <strain evidence="5">CF00143</strain>
    </source>
</reference>
<dbReference type="EMBL" id="JAPDHF010000010">
    <property type="protein sequence ID" value="KAJ4011984.1"/>
    <property type="molecule type" value="Genomic_DNA"/>
</dbReference>
<evidence type="ECO:0000256" key="3">
    <source>
        <dbReference type="PROSITE-ProRule" id="PRU00023"/>
    </source>
</evidence>
<keyword evidence="1" id="KW-0677">Repeat</keyword>
<sequence>MSPTLLKTIHSLRDSTFEACAAISAHLKASSSTSKTSETDFNATKTDHATKTDSVIASKIDIKHLVVELRLLGGALYSLESLITELTADDTSGDSALGVTPSASGSNSGNENENENENEPEWPLIDRCEIVVSALKSFHVHATSDGVKAARALLSDVRSKLAFVLGSSDTLEDISVQLSILTTDAVPQLMVQKKDDIGDETPEQHYDDDKPTPENVSNWLDILNSYENDREPAEYNREAVLLQSRRITEPKYRVAAARWPEHAQEYWQTLRPQVCTLFRIEKSYNFVQWVLEYARVTYPRTLGSLALSPRLLLELTDALCDGSISSLHIAAALGLSSLCQDLLLMGADVNKSSLIGTPLFCALVGSKVLVTRAEPESWTTLLAAGDSSSTWSYIDRVSTAIHLLNAGADRTYRYAWKNGTEEASLAGLAFWNALLGKNEAVFYQIVQEGNYLDSSFRHFLKREIVTRRGLLHRARFARLLTYVYDLTLLDIENDSTEYVEIQDLVSKLMKHANVKFAPTTDNGKIRTLSEASFEEAIRTAILDFNVTLLERLIKDPRFDPNFPYNSTRDAGTILHMATESAQLDIMDLLINAGADIRARDSSGRTPLMVVEEVGPLARLIHKHSAPTYDTDNGGRNIWHLLAATNDVDMLKFLWEHDPHKIRNLDTVCKDEGHTPLRAAFAYVETLPVLPKGSRMVHPLAARFLLEKRQGSLQAEDPEQLARWAVQWGDCALLERVFQLVPSTSRDNEAILRALNIAASSKLVSLVLNRGKPSRSFHDGVTPAETVITNTKLSRQRLGFTTRPSAHPSCFPNMTRDAYMQLLTPEVLSSRDNDGRGLWARFCDDVLPMVESPSADQPTNMYFLHGFVRMAISCLLQKGALLDYERETGEWAIARISKKARGAVTWTPSKLPFIAAVLEASWDESQENPEEPSKLGSGEFFKSRDAAVLLTMTVTSRKPEIVKLLVQSGINVHKPWESFGGRSIFEDFLADEPIDVSMIKPLLSNTKPQDIIENQHYTFREILCIEDEKIATDIVDRLIDCGMDVNNLKVSSQPSFRSPCHESPGPSMLVKALCRSRTDVARLLIRRGADASLAPPDHINGFMLAAKIGNVVVLETIIERAPPNFDWLYRFRAVEYDDVYNALQFAAVGGHRDVLMALLEATPLAKEVNTVSPVHGKAPAHLAAKAGSLDCIKVLTRFGANLLLKDSSGRTPAFLSMLGRNREMAEYINDRGATGGQHLAIPEARPGSSASSDTSMGEVSDDSDDDAENNPDQDSDPEALGDMVSHAIDHYQLKESGLFRPFLDHTSKQDLESAVMPCGDCTLLSYTASRYLMRSMIELLDLGFRGFVTCCLDHWPNGYNALLQAAADLHSLMAFDMFTSPEKAYTFFEKCLDAYLEEERLWFHLKVTPLHALFNNKQLVPDGSAEHQANVLQIFIKHLQDNAERYWAVMEKLGFVESSHFNDRSDVQTRVLRSVLNIQTELMLDDTIIGATPLHSLVQFYIKKDPATINYEQVCKMAKLLIDCGTDIDAQDDNSNTALHFAAQWRLVPLVDLLLERGANPYLLDEHGLSPLAASFVHGTLDSTNVFFKHGFDLTSVTVYDFEDPEYFDLDTMHVLLQHGLDPLVPDSYGNITLTTMISRVKNRAYALNGNFDFYRLAKEQPGFLAKSYYGLYNPAPGVSPLKAMIKRIPKEYRARIINYEPELFGLNVGFLAIREDHVEELEILIEAGFDIESDGRKGSALVYACSVGAFECVKLLIRSDARISYLGRGTRGEPVVRSALKEAERFPKLVQWLLVGRHLTKCLTEKEHNGPDVAIKPWSGPRQAAYKWTGIQLEFPRLRSEKNENYYLERIAEVKEGLQRDMPFPLPVTLME</sequence>
<feature type="compositionally biased region" description="Acidic residues" evidence="4">
    <location>
        <begin position="1258"/>
        <end position="1278"/>
    </location>
</feature>
<feature type="repeat" description="ANK" evidence="3">
    <location>
        <begin position="1174"/>
        <end position="1206"/>
    </location>
</feature>
<dbReference type="PROSITE" id="PS50297">
    <property type="entry name" value="ANK_REP_REGION"/>
    <property type="match status" value="3"/>
</dbReference>
<accession>A0A9W8PMI1</accession>
<dbReference type="SMART" id="SM00248">
    <property type="entry name" value="ANK"/>
    <property type="match status" value="15"/>
</dbReference>
<feature type="region of interest" description="Disordered" evidence="4">
    <location>
        <begin position="93"/>
        <end position="121"/>
    </location>
</feature>
<feature type="compositionally biased region" description="Low complexity" evidence="4">
    <location>
        <begin position="101"/>
        <end position="111"/>
    </location>
</feature>
<evidence type="ECO:0000256" key="1">
    <source>
        <dbReference type="ARBA" id="ARBA00022737"/>
    </source>
</evidence>
<dbReference type="SUPFAM" id="SSF48403">
    <property type="entry name" value="Ankyrin repeat"/>
    <property type="match status" value="3"/>
</dbReference>
<dbReference type="InterPro" id="IPR002110">
    <property type="entry name" value="Ankyrin_rpt"/>
</dbReference>
<organism evidence="5 6">
    <name type="scientific">Fusarium irregulare</name>
    <dbReference type="NCBI Taxonomy" id="2494466"/>
    <lineage>
        <taxon>Eukaryota</taxon>
        <taxon>Fungi</taxon>
        <taxon>Dikarya</taxon>
        <taxon>Ascomycota</taxon>
        <taxon>Pezizomycotina</taxon>
        <taxon>Sordariomycetes</taxon>
        <taxon>Hypocreomycetidae</taxon>
        <taxon>Hypocreales</taxon>
        <taxon>Nectriaceae</taxon>
        <taxon>Fusarium</taxon>
        <taxon>Fusarium incarnatum-equiseti species complex</taxon>
    </lineage>
</organism>
<evidence type="ECO:0000313" key="6">
    <source>
        <dbReference type="Proteomes" id="UP001152130"/>
    </source>
</evidence>
<evidence type="ECO:0000256" key="2">
    <source>
        <dbReference type="ARBA" id="ARBA00023043"/>
    </source>
</evidence>
<dbReference type="PANTHER" id="PTHR24198:SF165">
    <property type="entry name" value="ANKYRIN REPEAT-CONTAINING PROTEIN-RELATED"/>
    <property type="match status" value="1"/>
</dbReference>
<gene>
    <name evidence="5" type="ORF">NW766_007284</name>
</gene>
<dbReference type="Gene3D" id="1.25.40.20">
    <property type="entry name" value="Ankyrin repeat-containing domain"/>
    <property type="match status" value="5"/>
</dbReference>